<dbReference type="EC" id="3.1.2.-" evidence="3"/>
<dbReference type="SUPFAM" id="SSF54637">
    <property type="entry name" value="Thioesterase/thiol ester dehydrase-isomerase"/>
    <property type="match status" value="1"/>
</dbReference>
<dbReference type="PANTHER" id="PTHR31793:SF27">
    <property type="entry name" value="NOVEL THIOESTERASE SUPERFAMILY DOMAIN AND SAPOSIN A-TYPE DOMAIN CONTAINING PROTEIN (0610012H03RIK)"/>
    <property type="match status" value="1"/>
</dbReference>
<comment type="similarity">
    <text evidence="1">Belongs to the 4-hydroxybenzoyl-CoA thioesterase family.</text>
</comment>
<organism evidence="3 4">
    <name type="scientific">Silvimonas terrae</name>
    <dbReference type="NCBI Taxonomy" id="300266"/>
    <lineage>
        <taxon>Bacteria</taxon>
        <taxon>Pseudomonadati</taxon>
        <taxon>Pseudomonadota</taxon>
        <taxon>Betaproteobacteria</taxon>
        <taxon>Neisseriales</taxon>
        <taxon>Chitinibacteraceae</taxon>
        <taxon>Silvimonas</taxon>
    </lineage>
</organism>
<dbReference type="PIRSF" id="PIRSF003230">
    <property type="entry name" value="YbgC"/>
    <property type="match status" value="1"/>
</dbReference>
<sequence length="140" mass="16229">MTKPIHEASVTLTIPFHDLDPMQVVWHGNYARYFEHARTALFQSFDFDIPAMRESGFVWPVIELNVRYVQPLRYQQNITISAAIVEWENRIKVRYEIRDSATGERLTRGHTIQVAVDVSTQEMCFVSPAILFQKLGVPHP</sequence>
<evidence type="ECO:0000256" key="1">
    <source>
        <dbReference type="ARBA" id="ARBA00005953"/>
    </source>
</evidence>
<dbReference type="InterPro" id="IPR006684">
    <property type="entry name" value="YbgC/YbaW"/>
</dbReference>
<dbReference type="Gene3D" id="3.10.129.10">
    <property type="entry name" value="Hotdog Thioesterase"/>
    <property type="match status" value="1"/>
</dbReference>
<dbReference type="CDD" id="cd00586">
    <property type="entry name" value="4HBT"/>
    <property type="match status" value="1"/>
</dbReference>
<dbReference type="InterPro" id="IPR029069">
    <property type="entry name" value="HotDog_dom_sf"/>
</dbReference>
<dbReference type="Pfam" id="PF13279">
    <property type="entry name" value="4HBT_2"/>
    <property type="match status" value="1"/>
</dbReference>
<accession>A0A840RFB2</accession>
<name>A0A840RFB2_9NEIS</name>
<dbReference type="PANTHER" id="PTHR31793">
    <property type="entry name" value="4-HYDROXYBENZOYL-COA THIOESTERASE FAMILY MEMBER"/>
    <property type="match status" value="1"/>
</dbReference>
<dbReference type="InterPro" id="IPR050563">
    <property type="entry name" value="4-hydroxybenzoyl-CoA_TE"/>
</dbReference>
<evidence type="ECO:0000313" key="4">
    <source>
        <dbReference type="Proteomes" id="UP000543030"/>
    </source>
</evidence>
<comment type="caution">
    <text evidence="3">The sequence shown here is derived from an EMBL/GenBank/DDBJ whole genome shotgun (WGS) entry which is preliminary data.</text>
</comment>
<dbReference type="GO" id="GO:0047617">
    <property type="term" value="F:fatty acyl-CoA hydrolase activity"/>
    <property type="evidence" value="ECO:0007669"/>
    <property type="project" value="TreeGrafter"/>
</dbReference>
<evidence type="ECO:0000313" key="3">
    <source>
        <dbReference type="EMBL" id="MBB5191264.1"/>
    </source>
</evidence>
<dbReference type="Proteomes" id="UP000543030">
    <property type="component" value="Unassembled WGS sequence"/>
</dbReference>
<reference evidence="3 4" key="1">
    <citation type="submission" date="2020-08" db="EMBL/GenBank/DDBJ databases">
        <title>Genomic Encyclopedia of Type Strains, Phase IV (KMG-IV): sequencing the most valuable type-strain genomes for metagenomic binning, comparative biology and taxonomic classification.</title>
        <authorList>
            <person name="Goeker M."/>
        </authorList>
    </citation>
    <scope>NUCLEOTIDE SEQUENCE [LARGE SCALE GENOMIC DNA]</scope>
    <source>
        <strain evidence="3 4">DSM 18233</strain>
    </source>
</reference>
<gene>
    <name evidence="3" type="ORF">HNQ50_001987</name>
</gene>
<keyword evidence="4" id="KW-1185">Reference proteome</keyword>
<dbReference type="AlphaFoldDB" id="A0A840RFB2"/>
<dbReference type="EMBL" id="JACHHN010000003">
    <property type="protein sequence ID" value="MBB5191264.1"/>
    <property type="molecule type" value="Genomic_DNA"/>
</dbReference>
<keyword evidence="2 3" id="KW-0378">Hydrolase</keyword>
<evidence type="ECO:0000256" key="2">
    <source>
        <dbReference type="ARBA" id="ARBA00022801"/>
    </source>
</evidence>
<protein>
    <submittedName>
        <fullName evidence="3">Acyl-CoA thioester hydrolase</fullName>
        <ecNumber evidence="3">3.1.2.-</ecNumber>
    </submittedName>
</protein>
<dbReference type="RefSeq" id="WP_184099986.1">
    <property type="nucleotide sequence ID" value="NZ_JACHHN010000003.1"/>
</dbReference>
<proteinExistence type="inferred from homology"/>